<gene>
    <name evidence="2" type="ORF">CITCOLO1_LOCUS11317</name>
</gene>
<feature type="compositionally biased region" description="Basic residues" evidence="1">
    <location>
        <begin position="1"/>
        <end position="11"/>
    </location>
</feature>
<name>A0ABP0YFQ0_9ROSI</name>
<dbReference type="Proteomes" id="UP001642487">
    <property type="component" value="Chromosome 4"/>
</dbReference>
<evidence type="ECO:0000313" key="2">
    <source>
        <dbReference type="EMBL" id="CAK9319320.1"/>
    </source>
</evidence>
<dbReference type="EMBL" id="OZ021738">
    <property type="protein sequence ID" value="CAK9319320.1"/>
    <property type="molecule type" value="Genomic_DNA"/>
</dbReference>
<keyword evidence="3" id="KW-1185">Reference proteome</keyword>
<feature type="region of interest" description="Disordered" evidence="1">
    <location>
        <begin position="1"/>
        <end position="66"/>
    </location>
</feature>
<sequence>MPEKVKKRKEKRGANDGAGDWQREARSGLTPRSRGRGEVIGDSRNQAAGGADGKDEGGNQEGFGNEKLCHWKRIDWKVKRTKVRELSEF</sequence>
<evidence type="ECO:0000256" key="1">
    <source>
        <dbReference type="SAM" id="MobiDB-lite"/>
    </source>
</evidence>
<evidence type="ECO:0000313" key="3">
    <source>
        <dbReference type="Proteomes" id="UP001642487"/>
    </source>
</evidence>
<accession>A0ABP0YFQ0</accession>
<reference evidence="2 3" key="1">
    <citation type="submission" date="2024-03" db="EMBL/GenBank/DDBJ databases">
        <authorList>
            <person name="Gkanogiannis A."/>
            <person name="Becerra Lopez-Lavalle L."/>
        </authorList>
    </citation>
    <scope>NUCLEOTIDE SEQUENCE [LARGE SCALE GENOMIC DNA]</scope>
</reference>
<organism evidence="2 3">
    <name type="scientific">Citrullus colocynthis</name>
    <name type="common">colocynth</name>
    <dbReference type="NCBI Taxonomy" id="252529"/>
    <lineage>
        <taxon>Eukaryota</taxon>
        <taxon>Viridiplantae</taxon>
        <taxon>Streptophyta</taxon>
        <taxon>Embryophyta</taxon>
        <taxon>Tracheophyta</taxon>
        <taxon>Spermatophyta</taxon>
        <taxon>Magnoliopsida</taxon>
        <taxon>eudicotyledons</taxon>
        <taxon>Gunneridae</taxon>
        <taxon>Pentapetalae</taxon>
        <taxon>rosids</taxon>
        <taxon>fabids</taxon>
        <taxon>Cucurbitales</taxon>
        <taxon>Cucurbitaceae</taxon>
        <taxon>Benincaseae</taxon>
        <taxon>Citrullus</taxon>
    </lineage>
</organism>
<proteinExistence type="predicted"/>
<protein>
    <submittedName>
        <fullName evidence="2">Uncharacterized protein</fullName>
    </submittedName>
</protein>